<feature type="compositionally biased region" description="Basic residues" evidence="1">
    <location>
        <begin position="321"/>
        <end position="332"/>
    </location>
</feature>
<feature type="region of interest" description="Disordered" evidence="1">
    <location>
        <begin position="102"/>
        <end position="289"/>
    </location>
</feature>
<sequence>MSQNPVNRRTATKVEEGSEGNTTLLQSSDRRESKKNSIDDSVAMPNSKVSPPLRLVDQMMRQTPMDDLPTIPSLSSPQRNERPMLEPLENIVWPIEVEHVIDLVPDTSESRRRSPNVKSRNHSSVKSNESAQNQNGSNSDPPKKKSFFEKMFSNNKPSSPETQSTQETTSTEEIPILKPVRHETSPDGRGGEPLLPRIKKPESGQLARRKQKQPSQKSHTGQIVKIVDGKPVRDSTSLQRHPSKRRPEPPPAPPANNSSDEDDVLIRVGAPFMATSSSPEAFDDADYPPPVVTSVKTSKAEQKAFAEASQVRIPDTSQRPGRNHQRRKLLNK</sequence>
<evidence type="ECO:0000256" key="1">
    <source>
        <dbReference type="SAM" id="MobiDB-lite"/>
    </source>
</evidence>
<feature type="compositionally biased region" description="Basic residues" evidence="1">
    <location>
        <begin position="113"/>
        <end position="123"/>
    </location>
</feature>
<dbReference type="Proteomes" id="UP000005237">
    <property type="component" value="Unassembled WGS sequence"/>
</dbReference>
<proteinExistence type="predicted"/>
<feature type="compositionally biased region" description="Basic and acidic residues" evidence="1">
    <location>
        <begin position="180"/>
        <end position="190"/>
    </location>
</feature>
<feature type="compositionally biased region" description="Basic and acidic residues" evidence="1">
    <location>
        <begin position="28"/>
        <end position="38"/>
    </location>
</feature>
<feature type="compositionally biased region" description="Low complexity" evidence="1">
    <location>
        <begin position="157"/>
        <end position="173"/>
    </location>
</feature>
<reference evidence="2" key="2">
    <citation type="submission" date="2022-06" db="UniProtKB">
        <authorList>
            <consortium name="EnsemblMetazoa"/>
        </authorList>
    </citation>
    <scope>IDENTIFICATION</scope>
    <source>
        <strain evidence="2">DF5081</strain>
    </source>
</reference>
<keyword evidence="3" id="KW-1185">Reference proteome</keyword>
<evidence type="ECO:0000313" key="3">
    <source>
        <dbReference type="Proteomes" id="UP000005237"/>
    </source>
</evidence>
<accession>A0A8R1IUN8</accession>
<feature type="compositionally biased region" description="Polar residues" evidence="1">
    <location>
        <begin position="124"/>
        <end position="140"/>
    </location>
</feature>
<organism evidence="2 3">
    <name type="scientific">Caenorhabditis japonica</name>
    <dbReference type="NCBI Taxonomy" id="281687"/>
    <lineage>
        <taxon>Eukaryota</taxon>
        <taxon>Metazoa</taxon>
        <taxon>Ecdysozoa</taxon>
        <taxon>Nematoda</taxon>
        <taxon>Chromadorea</taxon>
        <taxon>Rhabditida</taxon>
        <taxon>Rhabditina</taxon>
        <taxon>Rhabditomorpha</taxon>
        <taxon>Rhabditoidea</taxon>
        <taxon>Rhabditidae</taxon>
        <taxon>Peloderinae</taxon>
        <taxon>Caenorhabditis</taxon>
    </lineage>
</organism>
<protein>
    <submittedName>
        <fullName evidence="2">Uncharacterized protein</fullName>
    </submittedName>
</protein>
<reference evidence="3" key="1">
    <citation type="submission" date="2010-08" db="EMBL/GenBank/DDBJ databases">
        <authorList>
            <consortium name="Caenorhabditis japonica Sequencing Consortium"/>
            <person name="Wilson R.K."/>
        </authorList>
    </citation>
    <scope>NUCLEOTIDE SEQUENCE [LARGE SCALE GENOMIC DNA]</scope>
    <source>
        <strain evidence="3">DF5081</strain>
    </source>
</reference>
<name>A0A8R1IUN8_CAEJA</name>
<dbReference type="AlphaFoldDB" id="A0A8R1IUN8"/>
<dbReference type="EnsemblMetazoa" id="CJA42671.1">
    <property type="protein sequence ID" value="CJA42671.1"/>
    <property type="gene ID" value="WBGene00218519"/>
</dbReference>
<feature type="region of interest" description="Disordered" evidence="1">
    <location>
        <begin position="303"/>
        <end position="332"/>
    </location>
</feature>
<evidence type="ECO:0000313" key="2">
    <source>
        <dbReference type="EnsemblMetazoa" id="CJA42671.1"/>
    </source>
</evidence>
<feature type="region of interest" description="Disordered" evidence="1">
    <location>
        <begin position="1"/>
        <end position="85"/>
    </location>
</feature>